<dbReference type="GO" id="GO:0015833">
    <property type="term" value="P:peptide transport"/>
    <property type="evidence" value="ECO:0007669"/>
    <property type="project" value="TreeGrafter"/>
</dbReference>
<keyword evidence="2" id="KW-0813">Transport</keyword>
<gene>
    <name evidence="5" type="ORF">ABR61_04335</name>
</gene>
<organism evidence="5 6">
    <name type="scientific">Actinobacteria bacterium BACL2 MAG-120813-bin23</name>
    <dbReference type="NCBI Taxonomy" id="1655569"/>
    <lineage>
        <taxon>Bacteria</taxon>
        <taxon>Bacillati</taxon>
        <taxon>Actinomycetota</taxon>
        <taxon>Actinomycetes</taxon>
        <taxon>Actinomycetes incertae sedis</taxon>
        <taxon>ac1 cluster</taxon>
    </lineage>
</organism>
<dbReference type="SUPFAM" id="SSF53850">
    <property type="entry name" value="Periplasmic binding protein-like II"/>
    <property type="match status" value="1"/>
</dbReference>
<dbReference type="InterPro" id="IPR039424">
    <property type="entry name" value="SBP_5"/>
</dbReference>
<accession>A0A0R2PXM4</accession>
<dbReference type="PANTHER" id="PTHR30290">
    <property type="entry name" value="PERIPLASMIC BINDING COMPONENT OF ABC TRANSPORTER"/>
    <property type="match status" value="1"/>
</dbReference>
<evidence type="ECO:0000259" key="4">
    <source>
        <dbReference type="Pfam" id="PF00496"/>
    </source>
</evidence>
<evidence type="ECO:0000313" key="5">
    <source>
        <dbReference type="EMBL" id="KRO42625.1"/>
    </source>
</evidence>
<feature type="domain" description="Solute-binding protein family 5" evidence="4">
    <location>
        <begin position="17"/>
        <end position="249"/>
    </location>
</feature>
<comment type="caution">
    <text evidence="5">The sequence shown here is derived from an EMBL/GenBank/DDBJ whole genome shotgun (WGS) entry which is preliminary data.</text>
</comment>
<evidence type="ECO:0000256" key="2">
    <source>
        <dbReference type="ARBA" id="ARBA00022448"/>
    </source>
</evidence>
<dbReference type="Gene3D" id="3.90.76.10">
    <property type="entry name" value="Dipeptide-binding Protein, Domain 1"/>
    <property type="match status" value="1"/>
</dbReference>
<dbReference type="EMBL" id="LIAT01000349">
    <property type="protein sequence ID" value="KRO42625.1"/>
    <property type="molecule type" value="Genomic_DNA"/>
</dbReference>
<proteinExistence type="inferred from homology"/>
<dbReference type="PANTHER" id="PTHR30290:SF9">
    <property type="entry name" value="OLIGOPEPTIDE-BINDING PROTEIN APPA"/>
    <property type="match status" value="1"/>
</dbReference>
<sequence>MILPKHVLEDEDLLRLDTSKYWLNPVGSGPFKVETLSPDNFITLVQNANYEGPKAKITKINVVASSALLADARSGKLDYFITQDADTIRGMRSVNTFKSFQTSGAPFHRYWVFNLSNADNPLKNVKAREALKYGIDWTNIVKAAYPHGKVINSGVPSGLPFHLKSIPKYKFNVAKAKALLKEANFDSSKTVRLRHYHAGPADLVFMSAVAQQMQELGMKVELTRFVGDATTELYTNKNYDIALKGLSTFDVSEWFSEYSNSNFDKILGTQSKFAELNAELATAVKLKQRAAALRELQELEQETLLKLPTYLLPAYVYVSKRISGTPTKYGPQLYLYENNFLNWVLS</sequence>
<dbReference type="AlphaFoldDB" id="A0A0R2PXM4"/>
<dbReference type="GO" id="GO:1904680">
    <property type="term" value="F:peptide transmembrane transporter activity"/>
    <property type="evidence" value="ECO:0007669"/>
    <property type="project" value="TreeGrafter"/>
</dbReference>
<keyword evidence="3" id="KW-0732">Signal</keyword>
<dbReference type="InterPro" id="IPR000914">
    <property type="entry name" value="SBP_5_dom"/>
</dbReference>
<dbReference type="Gene3D" id="3.40.190.10">
    <property type="entry name" value="Periplasmic binding protein-like II"/>
    <property type="match status" value="1"/>
</dbReference>
<dbReference type="Pfam" id="PF00496">
    <property type="entry name" value="SBP_bac_5"/>
    <property type="match status" value="1"/>
</dbReference>
<name>A0A0R2PXM4_9ACTN</name>
<dbReference type="Gene3D" id="3.10.105.10">
    <property type="entry name" value="Dipeptide-binding Protein, Domain 3"/>
    <property type="match status" value="1"/>
</dbReference>
<dbReference type="Proteomes" id="UP000054212">
    <property type="component" value="Unassembled WGS sequence"/>
</dbReference>
<evidence type="ECO:0000256" key="3">
    <source>
        <dbReference type="ARBA" id="ARBA00022729"/>
    </source>
</evidence>
<reference evidence="5 6" key="1">
    <citation type="submission" date="2015-10" db="EMBL/GenBank/DDBJ databases">
        <title>Metagenome-Assembled Genomes uncover a global brackish microbiome.</title>
        <authorList>
            <person name="Hugerth L.W."/>
            <person name="Larsson J."/>
            <person name="Alneberg J."/>
            <person name="Lindh M.V."/>
            <person name="Legrand C."/>
            <person name="Pinhassi J."/>
            <person name="Andersson A.F."/>
        </authorList>
    </citation>
    <scope>NUCLEOTIDE SEQUENCE [LARGE SCALE GENOMIC DNA]</scope>
    <source>
        <strain evidence="5">BACL2 MAG-120813-bin23</strain>
    </source>
</reference>
<protein>
    <recommendedName>
        <fullName evidence="4">Solute-binding protein family 5 domain-containing protein</fullName>
    </recommendedName>
</protein>
<comment type="similarity">
    <text evidence="1">Belongs to the bacterial solute-binding protein 5 family.</text>
</comment>
<evidence type="ECO:0000313" key="6">
    <source>
        <dbReference type="Proteomes" id="UP000054212"/>
    </source>
</evidence>
<evidence type="ECO:0000256" key="1">
    <source>
        <dbReference type="ARBA" id="ARBA00005695"/>
    </source>
</evidence>